<accession>A0A7U6M3B1</accession>
<dbReference type="Proteomes" id="UP000464661">
    <property type="component" value="Chromosome"/>
</dbReference>
<gene>
    <name evidence="1" type="ORF">PPTS312_31100</name>
</gene>
<name>A0A7U6M3B1_PSEPU</name>
<organism evidence="1 2">
    <name type="scientific">Pseudomonas putida</name>
    <name type="common">Arthrobacter siderocapsulatus</name>
    <dbReference type="NCBI Taxonomy" id="303"/>
    <lineage>
        <taxon>Bacteria</taxon>
        <taxon>Pseudomonadati</taxon>
        <taxon>Pseudomonadota</taxon>
        <taxon>Gammaproteobacteria</taxon>
        <taxon>Pseudomonadales</taxon>
        <taxon>Pseudomonadaceae</taxon>
        <taxon>Pseudomonas</taxon>
    </lineage>
</organism>
<protein>
    <submittedName>
        <fullName evidence="1">Uncharacterized protein</fullName>
    </submittedName>
</protein>
<evidence type="ECO:0000313" key="2">
    <source>
        <dbReference type="Proteomes" id="UP000464661"/>
    </source>
</evidence>
<evidence type="ECO:0000313" key="1">
    <source>
        <dbReference type="EMBL" id="BBU45195.1"/>
    </source>
</evidence>
<reference evidence="1 2" key="1">
    <citation type="submission" date="2020-01" db="EMBL/GenBank/DDBJ databases">
        <title>Complete Genome Sequence of Pseudomonas putida Strain TS312, Harboring the HdtS type N-acyl-homoserine Lactone Synthase, Isolated from a Paper Mill.</title>
        <authorList>
            <person name="Hosoe A."/>
            <person name="Suenaga T."/>
            <person name="Sugi T."/>
            <person name="Izumi T."/>
            <person name="Nagai N."/>
            <person name="Terada A."/>
        </authorList>
    </citation>
    <scope>NUCLEOTIDE SEQUENCE [LARGE SCALE GENOMIC DNA]</scope>
    <source>
        <strain evidence="1 2">TS312</strain>
    </source>
</reference>
<sequence length="75" mass="8051">MAAAGQVAVDFEVSDHGLISWSLGCGTVVPHQARYRVFDDLRPTGIMGRGSEPARYLIAYLLACSCHKVMASLPS</sequence>
<dbReference type="EMBL" id="AP022324">
    <property type="protein sequence ID" value="BBU45195.1"/>
    <property type="molecule type" value="Genomic_DNA"/>
</dbReference>
<proteinExistence type="predicted"/>
<dbReference type="AlphaFoldDB" id="A0A7U6M3B1"/>